<dbReference type="EMBL" id="VFOW01000001">
    <property type="protein sequence ID" value="TQL79126.1"/>
    <property type="molecule type" value="Genomic_DNA"/>
</dbReference>
<sequence length="210" mass="22917">MNFAPTPRTTSLRSPEKLRYDKATAYDVLDAAHICHLGYVHDGTPRVLPTAYARIDDRLYFHGSTGSRAFLSARDEGVEVCATVTIEDGIVFARSWFHHSVNYRCVMAHGRARLVQDPDRRLQALAAMIDTLADGRSADSRPPSAKELAQTAVLELALTEVSVKVRRGGPNDDAEDLSLPHWAGHLPLATVAGEPVPDTGIGVRPPPYLP</sequence>
<protein>
    <recommendedName>
        <fullName evidence="3">Nitroimidazol reductase NimA-like FMN-containing flavoprotein (Pyridoxamine 5'-phosphate oxidase superfamily)</fullName>
    </recommendedName>
</protein>
<dbReference type="Pfam" id="PF12900">
    <property type="entry name" value="Pyridox_ox_2"/>
    <property type="match status" value="1"/>
</dbReference>
<dbReference type="PANTHER" id="PTHR34071:SF2">
    <property type="entry name" value="FLAVIN-NUCLEOTIDE-BINDING PROTEIN"/>
    <property type="match status" value="1"/>
</dbReference>
<dbReference type="InParanoid" id="A0A543B2S8"/>
<gene>
    <name evidence="1" type="ORF">FB566_4727</name>
</gene>
<dbReference type="OrthoDB" id="9795199at2"/>
<name>A0A543B2S8_9ACTN</name>
<reference evidence="1 2" key="1">
    <citation type="submission" date="2019-06" db="EMBL/GenBank/DDBJ databases">
        <title>Sequencing the genomes of 1000 actinobacteria strains.</title>
        <authorList>
            <person name="Klenk H.-P."/>
        </authorList>
    </citation>
    <scope>NUCLEOTIDE SEQUENCE [LARGE SCALE GENOMIC DNA]</scope>
    <source>
        <strain evidence="1 2">DSM 45928</strain>
    </source>
</reference>
<evidence type="ECO:0008006" key="3">
    <source>
        <dbReference type="Google" id="ProtNLM"/>
    </source>
</evidence>
<dbReference type="InterPro" id="IPR024747">
    <property type="entry name" value="Pyridox_Oxase-rel"/>
</dbReference>
<dbReference type="PANTHER" id="PTHR34071">
    <property type="entry name" value="5-NITROIMIDAZOLE ANTIBIOTICS RESISTANCE PROTEIN, NIMA-FAMILY-RELATED PROTEIN-RELATED"/>
    <property type="match status" value="1"/>
</dbReference>
<organism evidence="1 2">
    <name type="scientific">Stackebrandtia endophytica</name>
    <dbReference type="NCBI Taxonomy" id="1496996"/>
    <lineage>
        <taxon>Bacteria</taxon>
        <taxon>Bacillati</taxon>
        <taxon>Actinomycetota</taxon>
        <taxon>Actinomycetes</taxon>
        <taxon>Glycomycetales</taxon>
        <taxon>Glycomycetaceae</taxon>
        <taxon>Stackebrandtia</taxon>
    </lineage>
</organism>
<dbReference type="Proteomes" id="UP000317043">
    <property type="component" value="Unassembled WGS sequence"/>
</dbReference>
<dbReference type="InterPro" id="IPR012349">
    <property type="entry name" value="Split_barrel_FMN-bd"/>
</dbReference>
<dbReference type="AlphaFoldDB" id="A0A543B2S8"/>
<dbReference type="Gene3D" id="2.30.110.10">
    <property type="entry name" value="Electron Transport, Fmn-binding Protein, Chain A"/>
    <property type="match status" value="1"/>
</dbReference>
<keyword evidence="2" id="KW-1185">Reference proteome</keyword>
<dbReference type="SUPFAM" id="SSF50475">
    <property type="entry name" value="FMN-binding split barrel"/>
    <property type="match status" value="1"/>
</dbReference>
<comment type="caution">
    <text evidence="1">The sequence shown here is derived from an EMBL/GenBank/DDBJ whole genome shotgun (WGS) entry which is preliminary data.</text>
</comment>
<evidence type="ECO:0000313" key="1">
    <source>
        <dbReference type="EMBL" id="TQL79126.1"/>
    </source>
</evidence>
<evidence type="ECO:0000313" key="2">
    <source>
        <dbReference type="Proteomes" id="UP000317043"/>
    </source>
</evidence>
<dbReference type="RefSeq" id="WP_142044187.1">
    <property type="nucleotide sequence ID" value="NZ_JBHTGS010000002.1"/>
</dbReference>
<proteinExistence type="predicted"/>
<accession>A0A543B2S8</accession>